<comment type="caution">
    <text evidence="3">The sequence shown here is derived from an EMBL/GenBank/DDBJ whole genome shotgun (WGS) entry which is preliminary data.</text>
</comment>
<feature type="region of interest" description="Disordered" evidence="1">
    <location>
        <begin position="169"/>
        <end position="201"/>
    </location>
</feature>
<name>A0A250XBF5_9CHLO</name>
<dbReference type="STRING" id="1157962.A0A250XBF5"/>
<dbReference type="OrthoDB" id="206598at2759"/>
<dbReference type="CDD" id="cd02440">
    <property type="entry name" value="AdoMet_MTases"/>
    <property type="match status" value="1"/>
</dbReference>
<sequence length="709" mass="77923">MVYKVKAVETEAPTQTLLGLDNPVESNAAVNKSVVWVRRLPWSLKRNEIEDWLLKAIVGEVLSVNSIEIHIPQPSKKQRGDASGADHAGHGFIRCLSCHQAQATMLVIQQQSVATGYLLSHSIQVSLAPQALLNRTKLQWLSQQQPSSLHSSSQTAATTGRISSAYQLDATTQSHGSIEKDSKGEQLNSKQHSHRQHLQRRRRAQLLRKGQELERILSLLTPPQSNTTTTRRSLQEQYQPLVPLFHTRMGSEGYDQVLVEPLLTTLPLGDSKAVPQSAEKVNKELKDIDWATVPAPCQPSEGNEQRRLLKDLVHQAASKSAASGEGIEDDEDDGHRPEAKMELHLQKGFEQSCDDVVNVIAAATAADDGAGATADDDDDDDNGAGATAAASAAIANSFGHNRHYGDLACISSRGQSLRVQRKRAQVESFYIALQQILRAAFEHGNRQRSRFKIVEFGCGSGNLVLPLAYMMPECEFHAVDFKEAAVMLLRARALQAGLRNVTASHGRIEKYEDEFDVALALHACGSASDWAMLKAQQCRAAFIVSPCCIGKIEVSSSSASENDNEQIDQVSLNQDFLPRPRSNWLGSSFERGLLDADKAYQLLAKAADISHYSSCRSIYHMSKAISSYDEEQSMSLDSSVMNRLHTQSGSPLRQQEHSHPDLALQAKTALELDRLLAAKEQGYSTVLTKLLRPYLLPTKADLLIGIPKI</sequence>
<dbReference type="InterPro" id="IPR025714">
    <property type="entry name" value="Methyltranfer_dom"/>
</dbReference>
<protein>
    <recommendedName>
        <fullName evidence="2">Methyltransferase domain-containing protein</fullName>
    </recommendedName>
</protein>
<evidence type="ECO:0000259" key="2">
    <source>
        <dbReference type="Pfam" id="PF13679"/>
    </source>
</evidence>
<dbReference type="GO" id="GO:0005737">
    <property type="term" value="C:cytoplasm"/>
    <property type="evidence" value="ECO:0007669"/>
    <property type="project" value="TreeGrafter"/>
</dbReference>
<dbReference type="PANTHER" id="PTHR13369:SF0">
    <property type="entry name" value="GLUTATHIONE S-TRANSFERASE C-TERMINAL DOMAIN-CONTAINING PROTEIN"/>
    <property type="match status" value="1"/>
</dbReference>
<dbReference type="AlphaFoldDB" id="A0A250XBF5"/>
<dbReference type="PANTHER" id="PTHR13369">
    <property type="match status" value="1"/>
</dbReference>
<gene>
    <name evidence="3" type="ORF">CEUSTIGMA_g7860.t1</name>
</gene>
<dbReference type="Gene3D" id="3.40.50.150">
    <property type="entry name" value="Vaccinia Virus protein VP39"/>
    <property type="match status" value="1"/>
</dbReference>
<dbReference type="Proteomes" id="UP000232323">
    <property type="component" value="Unassembled WGS sequence"/>
</dbReference>
<evidence type="ECO:0000313" key="3">
    <source>
        <dbReference type="EMBL" id="GAX80421.1"/>
    </source>
</evidence>
<accession>A0A250XBF5</accession>
<reference evidence="3 4" key="1">
    <citation type="submission" date="2017-08" db="EMBL/GenBank/DDBJ databases">
        <title>Acidophilic green algal genome provides insights into adaptation to an acidic environment.</title>
        <authorList>
            <person name="Hirooka S."/>
            <person name="Hirose Y."/>
            <person name="Kanesaki Y."/>
            <person name="Higuchi S."/>
            <person name="Fujiwara T."/>
            <person name="Onuma R."/>
            <person name="Era A."/>
            <person name="Ohbayashi R."/>
            <person name="Uzuka A."/>
            <person name="Nozaki H."/>
            <person name="Yoshikawa H."/>
            <person name="Miyagishima S.Y."/>
        </authorList>
    </citation>
    <scope>NUCLEOTIDE SEQUENCE [LARGE SCALE GENOMIC DNA]</scope>
    <source>
        <strain evidence="3 4">NIES-2499</strain>
    </source>
</reference>
<evidence type="ECO:0000256" key="1">
    <source>
        <dbReference type="SAM" id="MobiDB-lite"/>
    </source>
</evidence>
<dbReference type="InterPro" id="IPR029063">
    <property type="entry name" value="SAM-dependent_MTases_sf"/>
</dbReference>
<keyword evidence="4" id="KW-1185">Reference proteome</keyword>
<feature type="compositionally biased region" description="Basic residues" evidence="1">
    <location>
        <begin position="191"/>
        <end position="201"/>
    </location>
</feature>
<dbReference type="Pfam" id="PF13679">
    <property type="entry name" value="Methyltransf_32"/>
    <property type="match status" value="1"/>
</dbReference>
<feature type="domain" description="Methyltransferase" evidence="2">
    <location>
        <begin position="421"/>
        <end position="552"/>
    </location>
</feature>
<dbReference type="SUPFAM" id="SSF53335">
    <property type="entry name" value="S-adenosyl-L-methionine-dependent methyltransferases"/>
    <property type="match status" value="1"/>
</dbReference>
<evidence type="ECO:0000313" key="4">
    <source>
        <dbReference type="Proteomes" id="UP000232323"/>
    </source>
</evidence>
<proteinExistence type="predicted"/>
<dbReference type="EMBL" id="BEGY01000052">
    <property type="protein sequence ID" value="GAX80421.1"/>
    <property type="molecule type" value="Genomic_DNA"/>
</dbReference>
<organism evidence="3 4">
    <name type="scientific">Chlamydomonas eustigma</name>
    <dbReference type="NCBI Taxonomy" id="1157962"/>
    <lineage>
        <taxon>Eukaryota</taxon>
        <taxon>Viridiplantae</taxon>
        <taxon>Chlorophyta</taxon>
        <taxon>core chlorophytes</taxon>
        <taxon>Chlorophyceae</taxon>
        <taxon>CS clade</taxon>
        <taxon>Chlamydomonadales</taxon>
        <taxon>Chlamydomonadaceae</taxon>
        <taxon>Chlamydomonas</taxon>
    </lineage>
</organism>